<gene>
    <name evidence="1" type="ORF">E2F46_15290</name>
</gene>
<dbReference type="AlphaFoldDB" id="A0A4R5TJM8"/>
<dbReference type="OrthoDB" id="2991334at2"/>
<keyword evidence="2" id="KW-1185">Reference proteome</keyword>
<evidence type="ECO:0000313" key="1">
    <source>
        <dbReference type="EMBL" id="TDK21062.1"/>
    </source>
</evidence>
<reference evidence="1 2" key="1">
    <citation type="submission" date="2019-03" db="EMBL/GenBank/DDBJ databases">
        <title>Luteimonas zhaokaii sp.nov., isolated from the rectal contents of Plateau pika in Yushu, Qinghai Province, China.</title>
        <authorList>
            <person name="Zhang G."/>
        </authorList>
    </citation>
    <scope>NUCLEOTIDE SEQUENCE [LARGE SCALE GENOMIC DNA]</scope>
    <source>
        <strain evidence="1 2">B9</strain>
    </source>
</reference>
<dbReference type="EMBL" id="SMTF01000017">
    <property type="protein sequence ID" value="TDK21062.1"/>
    <property type="molecule type" value="Genomic_DNA"/>
</dbReference>
<dbReference type="RefSeq" id="WP_133323454.1">
    <property type="nucleotide sequence ID" value="NZ_SMTF01000017.1"/>
</dbReference>
<proteinExistence type="predicted"/>
<name>A0A4R5TJM8_9GAMM</name>
<organism evidence="1 2">
    <name type="scientific">Luteimonas aestuarii</name>
    <dbReference type="NCBI Taxonomy" id="453837"/>
    <lineage>
        <taxon>Bacteria</taxon>
        <taxon>Pseudomonadati</taxon>
        <taxon>Pseudomonadota</taxon>
        <taxon>Gammaproteobacteria</taxon>
        <taxon>Lysobacterales</taxon>
        <taxon>Lysobacteraceae</taxon>
        <taxon>Luteimonas</taxon>
    </lineage>
</organism>
<dbReference type="Proteomes" id="UP000294796">
    <property type="component" value="Unassembled WGS sequence"/>
</dbReference>
<comment type="caution">
    <text evidence="1">The sequence shown here is derived from an EMBL/GenBank/DDBJ whole genome shotgun (WGS) entry which is preliminary data.</text>
</comment>
<evidence type="ECO:0000313" key="2">
    <source>
        <dbReference type="Proteomes" id="UP000294796"/>
    </source>
</evidence>
<sequence>MELYLQFGYGMMGLADELISSWGGGGVILSPRDLEQSQLAKVAKSIGKSSAEVLVDPQCYLHAADHGRLTSHEYWQQFGSKKTNDLINSRNVDCLEVLKDLNAELGCQSLILPGIYAESLDDLWWDFHESQMLGAMDIGLAPSEVQPTIALGASIVSNETSIDELIDRVRGWAPDRIYVVLETTSSYLSEDPLWLAGVFQLAAGLKVYGKKVLFGYANHQMLPLGAIGVDAIASGTWLNVRAFQPEKFMISNDDEVSRRAKGGWYYCPQALSEYKMPMLDVAQRTKVLPLMYPDPDSGYATALFSGVQPSLVDWGEKNAFLHYLTSLRDQCLATKKSSYDDAMFHVQAVLEKARGLLASLRKGGVRGNDRDFSEFVDVSEAALVLLDAAYGARLRRQRP</sequence>
<protein>
    <submittedName>
        <fullName evidence="1">Uncharacterized protein</fullName>
    </submittedName>
</protein>
<accession>A0A4R5TJM8</accession>